<evidence type="ECO:0000313" key="4">
    <source>
        <dbReference type="Proteomes" id="UP000799777"/>
    </source>
</evidence>
<dbReference type="Gene3D" id="1.10.510.10">
    <property type="entry name" value="Transferase(Phosphotransferase) domain 1"/>
    <property type="match status" value="1"/>
</dbReference>
<dbReference type="AlphaFoldDB" id="A0A9P4GXN3"/>
<feature type="region of interest" description="Disordered" evidence="1">
    <location>
        <begin position="283"/>
        <end position="307"/>
    </location>
</feature>
<dbReference type="Pfam" id="PF00069">
    <property type="entry name" value="Pkinase"/>
    <property type="match status" value="1"/>
</dbReference>
<dbReference type="PANTHER" id="PTHR24359">
    <property type="entry name" value="SERINE/THREONINE-PROTEIN KINASE SBK1"/>
    <property type="match status" value="1"/>
</dbReference>
<dbReference type="PROSITE" id="PS50011">
    <property type="entry name" value="PROTEIN_KINASE_DOM"/>
    <property type="match status" value="1"/>
</dbReference>
<evidence type="ECO:0000313" key="3">
    <source>
        <dbReference type="EMBL" id="KAF2023875.1"/>
    </source>
</evidence>
<feature type="domain" description="Protein kinase" evidence="2">
    <location>
        <begin position="1"/>
        <end position="212"/>
    </location>
</feature>
<sequence>MKWFSAQVAGLSEALSVIHNPPGTDAEYGRHGDIKPENVLWIHSQTNPRGTLLITDFGVSSFNRTRSRSNVTNRGMGFSATYRAPEFDIKEAPISRSYDIWAFGCVLLEMVTWLLGGWELVEEFSLARLSPDDTGILTDTFFAMSRTDTGTGHTIVVNKQVTSHIGKLHRHDRCTQYVHDLLDLIQNNMLLIELEKLKRSQSKELSQTFQLMNQTATKSVQYIMKPLPILVLPSERPALEVKIDEDIQKRLARYNGIRRTLRLSTMSGGFRRSVRLTERRTAGGFKPELQSVEPATSTDDLQASARSDASNADALSARLPNVHVQEHRENRNAVRVTSDGTISELIILAQLMCWMAATFRLPQTDQVSCSSVNFRHLQDDDATCATFQIVLQNLYPLQSLDPGTCWAKLFPSTVIAYGFPVPNYPGMLGLQIPFGAMLELAEIVCDVNLEDENGNDAGIYFDGVSSVLYPTAYVELEESKVIQWHLAWSSDRTLKDRDLDLAPDSEHGPKWSRIHDVETLRSATAILGYCGNVAIQLGTQARVQQYQHMRASRADIENPPLDSHPGTAQAGFSLMGATGGVQQAFKTRKAQRVAIESGKEATYRDLLRRTESEPIILFDTERNKERAWMVPQLSLILDLFNLWASQNGFDNIKYANPCSDGGVEAKRVLGDTAYAKRVAYTRILDSESDLSVGDVIKKIYGRMRQCVETSAESDEGSRGLKRMGRGGIVGWDLLELTD</sequence>
<dbReference type="PANTHER" id="PTHR24359:SF37">
    <property type="entry name" value="PROTEIN KINASE DOMAIN-CONTAINING PROTEIN"/>
    <property type="match status" value="1"/>
</dbReference>
<name>A0A9P4GXN3_9PLEO</name>
<feature type="non-terminal residue" evidence="3">
    <location>
        <position position="738"/>
    </location>
</feature>
<dbReference type="EMBL" id="ML978320">
    <property type="protein sequence ID" value="KAF2023875.1"/>
    <property type="molecule type" value="Genomic_DNA"/>
</dbReference>
<dbReference type="Proteomes" id="UP000799777">
    <property type="component" value="Unassembled WGS sequence"/>
</dbReference>
<accession>A0A9P4GXN3</accession>
<dbReference type="SUPFAM" id="SSF56112">
    <property type="entry name" value="Protein kinase-like (PK-like)"/>
    <property type="match status" value="1"/>
</dbReference>
<comment type="caution">
    <text evidence="3">The sequence shown here is derived from an EMBL/GenBank/DDBJ whole genome shotgun (WGS) entry which is preliminary data.</text>
</comment>
<dbReference type="GO" id="GO:0004674">
    <property type="term" value="F:protein serine/threonine kinase activity"/>
    <property type="evidence" value="ECO:0007669"/>
    <property type="project" value="TreeGrafter"/>
</dbReference>
<dbReference type="GO" id="GO:0005524">
    <property type="term" value="F:ATP binding"/>
    <property type="evidence" value="ECO:0007669"/>
    <property type="project" value="InterPro"/>
</dbReference>
<dbReference type="InterPro" id="IPR011009">
    <property type="entry name" value="Kinase-like_dom_sf"/>
</dbReference>
<protein>
    <recommendedName>
        <fullName evidence="2">Protein kinase domain-containing protein</fullName>
    </recommendedName>
</protein>
<dbReference type="OrthoDB" id="1046782at2759"/>
<organism evidence="3 4">
    <name type="scientific">Setomelanomma holmii</name>
    <dbReference type="NCBI Taxonomy" id="210430"/>
    <lineage>
        <taxon>Eukaryota</taxon>
        <taxon>Fungi</taxon>
        <taxon>Dikarya</taxon>
        <taxon>Ascomycota</taxon>
        <taxon>Pezizomycotina</taxon>
        <taxon>Dothideomycetes</taxon>
        <taxon>Pleosporomycetidae</taxon>
        <taxon>Pleosporales</taxon>
        <taxon>Pleosporineae</taxon>
        <taxon>Phaeosphaeriaceae</taxon>
        <taxon>Setomelanomma</taxon>
    </lineage>
</organism>
<evidence type="ECO:0000256" key="1">
    <source>
        <dbReference type="SAM" id="MobiDB-lite"/>
    </source>
</evidence>
<evidence type="ECO:0000259" key="2">
    <source>
        <dbReference type="PROSITE" id="PS50011"/>
    </source>
</evidence>
<keyword evidence="4" id="KW-1185">Reference proteome</keyword>
<gene>
    <name evidence="3" type="ORF">EK21DRAFT_79993</name>
</gene>
<reference evidence="3" key="1">
    <citation type="journal article" date="2020" name="Stud. Mycol.">
        <title>101 Dothideomycetes genomes: a test case for predicting lifestyles and emergence of pathogens.</title>
        <authorList>
            <person name="Haridas S."/>
            <person name="Albert R."/>
            <person name="Binder M."/>
            <person name="Bloem J."/>
            <person name="Labutti K."/>
            <person name="Salamov A."/>
            <person name="Andreopoulos B."/>
            <person name="Baker S."/>
            <person name="Barry K."/>
            <person name="Bills G."/>
            <person name="Bluhm B."/>
            <person name="Cannon C."/>
            <person name="Castanera R."/>
            <person name="Culley D."/>
            <person name="Daum C."/>
            <person name="Ezra D."/>
            <person name="Gonzalez J."/>
            <person name="Henrissat B."/>
            <person name="Kuo A."/>
            <person name="Liang C."/>
            <person name="Lipzen A."/>
            <person name="Lutzoni F."/>
            <person name="Magnuson J."/>
            <person name="Mondo S."/>
            <person name="Nolan M."/>
            <person name="Ohm R."/>
            <person name="Pangilinan J."/>
            <person name="Park H.-J."/>
            <person name="Ramirez L."/>
            <person name="Alfaro M."/>
            <person name="Sun H."/>
            <person name="Tritt A."/>
            <person name="Yoshinaga Y."/>
            <person name="Zwiers L.-H."/>
            <person name="Turgeon B."/>
            <person name="Goodwin S."/>
            <person name="Spatafora J."/>
            <person name="Crous P."/>
            <person name="Grigoriev I."/>
        </authorList>
    </citation>
    <scope>NUCLEOTIDE SEQUENCE</scope>
    <source>
        <strain evidence="3">CBS 110217</strain>
    </source>
</reference>
<proteinExistence type="predicted"/>
<dbReference type="InterPro" id="IPR000719">
    <property type="entry name" value="Prot_kinase_dom"/>
</dbReference>